<reference evidence="3 4" key="1">
    <citation type="submission" date="2022-04" db="EMBL/GenBank/DDBJ databases">
        <title>Hymenobacter sp. isolated from the air.</title>
        <authorList>
            <person name="Won M."/>
            <person name="Lee C.-M."/>
            <person name="Woen H.-Y."/>
            <person name="Kwon S.-W."/>
        </authorList>
    </citation>
    <scope>NUCLEOTIDE SEQUENCE [LARGE SCALE GENOMIC DNA]</scope>
    <source>
        <strain evidence="4">5516 S-25</strain>
        <plasmid evidence="3 4">unnamed1</plasmid>
    </source>
</reference>
<sequence>MTYSFPLLLLMAVLGLLPPGCSPPFATNEADLLLENGMLVDPGTQTLVKRTLLLRHGRVARVYVTPPASYAGPRLDVAGRYLLPGLTDMHIHAVGNLGPGSPADTMTVAEVTRRQLYCGVMRTLDLFNDEARVLAARNAQRARPGPSADLYCAGPALTCAGGHGTEYAIPTRTINSPAEATRVVNALAAQHPDVVKVIYDHYATWMPTIDQATLVAALRTAHQHRLKTVVHVGTWQDVRDALQAGATAVTHVPPDALPADIGPLFLRHGAYFIPALAVQTELAHFARDSSLLDDPLLRAVSSPALRRSYRSESGYSPGLQAFVRWQRQHEATVQQSVRTLGQQGVRLLAGTDAGNPGTFQGYSLHRELELLAAAGLSNWAVLAAATTQASTFFGEPAGFAPGSPANFLVLRQSPVSAVQHARAIDYIIQRGRLIDRQKLLTP</sequence>
<dbReference type="InterPro" id="IPR032466">
    <property type="entry name" value="Metal_Hydrolase"/>
</dbReference>
<protein>
    <submittedName>
        <fullName evidence="3">Amidohydrolase family protein</fullName>
    </submittedName>
</protein>
<evidence type="ECO:0000313" key="3">
    <source>
        <dbReference type="EMBL" id="UPL51285.1"/>
    </source>
</evidence>
<evidence type="ECO:0000313" key="4">
    <source>
        <dbReference type="Proteomes" id="UP000829647"/>
    </source>
</evidence>
<dbReference type="Gene3D" id="1.20.58.520">
    <property type="entry name" value="Amidohydrolase"/>
    <property type="match status" value="1"/>
</dbReference>
<geneLocation type="plasmid" evidence="3 4">
    <name>unnamed1</name>
</geneLocation>
<keyword evidence="4" id="KW-1185">Reference proteome</keyword>
<evidence type="ECO:0000256" key="1">
    <source>
        <dbReference type="SAM" id="SignalP"/>
    </source>
</evidence>
<feature type="signal peptide" evidence="1">
    <location>
        <begin position="1"/>
        <end position="26"/>
    </location>
</feature>
<dbReference type="PANTHER" id="PTHR43135">
    <property type="entry name" value="ALPHA-D-RIBOSE 1-METHYLPHOSPHONATE 5-TRIPHOSPHATE DIPHOSPHATASE"/>
    <property type="match status" value="1"/>
</dbReference>
<feature type="domain" description="Amidohydrolase-related" evidence="2">
    <location>
        <begin position="81"/>
        <end position="433"/>
    </location>
</feature>
<keyword evidence="1" id="KW-0732">Signal</keyword>
<proteinExistence type="predicted"/>
<dbReference type="PANTHER" id="PTHR43135:SF3">
    <property type="entry name" value="ALPHA-D-RIBOSE 1-METHYLPHOSPHONATE 5-TRIPHOSPHATE DIPHOSPHATASE"/>
    <property type="match status" value="1"/>
</dbReference>
<dbReference type="Proteomes" id="UP000829647">
    <property type="component" value="Plasmid unnamed1"/>
</dbReference>
<dbReference type="RefSeq" id="WP_247977139.1">
    <property type="nucleotide sequence ID" value="NZ_CP095849.1"/>
</dbReference>
<dbReference type="Gene3D" id="3.30.110.90">
    <property type="entry name" value="Amidohydrolase"/>
    <property type="match status" value="1"/>
</dbReference>
<accession>A0ABY4JF92</accession>
<dbReference type="InterPro" id="IPR051781">
    <property type="entry name" value="Metallo-dep_Hydrolase"/>
</dbReference>
<keyword evidence="3" id="KW-0614">Plasmid</keyword>
<dbReference type="SUPFAM" id="SSF51338">
    <property type="entry name" value="Composite domain of metallo-dependent hydrolases"/>
    <property type="match status" value="1"/>
</dbReference>
<gene>
    <name evidence="3" type="ORF">MWH26_19320</name>
</gene>
<organism evidence="3 4">
    <name type="scientific">Hymenobacter sublimis</name>
    <dbReference type="NCBI Taxonomy" id="2933777"/>
    <lineage>
        <taxon>Bacteria</taxon>
        <taxon>Pseudomonadati</taxon>
        <taxon>Bacteroidota</taxon>
        <taxon>Cytophagia</taxon>
        <taxon>Cytophagales</taxon>
        <taxon>Hymenobacteraceae</taxon>
        <taxon>Hymenobacter</taxon>
    </lineage>
</organism>
<dbReference type="Gene3D" id="2.30.40.10">
    <property type="entry name" value="Urease, subunit C, domain 1"/>
    <property type="match status" value="1"/>
</dbReference>
<name>A0ABY4JF92_9BACT</name>
<evidence type="ECO:0000259" key="2">
    <source>
        <dbReference type="Pfam" id="PF01979"/>
    </source>
</evidence>
<dbReference type="EMBL" id="CP095849">
    <property type="protein sequence ID" value="UPL51285.1"/>
    <property type="molecule type" value="Genomic_DNA"/>
</dbReference>
<dbReference type="InterPro" id="IPR011059">
    <property type="entry name" value="Metal-dep_hydrolase_composite"/>
</dbReference>
<dbReference type="SUPFAM" id="SSF51556">
    <property type="entry name" value="Metallo-dependent hydrolases"/>
    <property type="match status" value="1"/>
</dbReference>
<dbReference type="Gene3D" id="3.40.50.10910">
    <property type="entry name" value="Amidohydrolase"/>
    <property type="match status" value="1"/>
</dbReference>
<dbReference type="InterPro" id="IPR006680">
    <property type="entry name" value="Amidohydro-rel"/>
</dbReference>
<feature type="chain" id="PRO_5046053821" evidence="1">
    <location>
        <begin position="27"/>
        <end position="442"/>
    </location>
</feature>
<dbReference type="Pfam" id="PF01979">
    <property type="entry name" value="Amidohydro_1"/>
    <property type="match status" value="1"/>
</dbReference>